<comment type="caution">
    <text evidence="2">The sequence shown here is derived from an EMBL/GenBank/DDBJ whole genome shotgun (WGS) entry which is preliminary data.</text>
</comment>
<dbReference type="CDD" id="cd22164">
    <property type="entry name" value="F-box_AtSKIP19-like"/>
    <property type="match status" value="1"/>
</dbReference>
<name>A0AA38S472_9ASTR</name>
<accession>A0AA38S472</accession>
<dbReference type="Proteomes" id="UP001172457">
    <property type="component" value="Unassembled WGS sequence"/>
</dbReference>
<evidence type="ECO:0000313" key="3">
    <source>
        <dbReference type="Proteomes" id="UP001172457"/>
    </source>
</evidence>
<dbReference type="Gene3D" id="1.20.1280.50">
    <property type="match status" value="1"/>
</dbReference>
<dbReference type="EMBL" id="JARYMX010000029">
    <property type="protein sequence ID" value="KAJ9536369.1"/>
    <property type="molecule type" value="Genomic_DNA"/>
</dbReference>
<dbReference type="InterPro" id="IPR001810">
    <property type="entry name" value="F-box_dom"/>
</dbReference>
<evidence type="ECO:0000259" key="1">
    <source>
        <dbReference type="PROSITE" id="PS50181"/>
    </source>
</evidence>
<dbReference type="InterPro" id="IPR036047">
    <property type="entry name" value="F-box-like_dom_sf"/>
</dbReference>
<dbReference type="SUPFAM" id="SSF81383">
    <property type="entry name" value="F-box domain"/>
    <property type="match status" value="1"/>
</dbReference>
<dbReference type="PROSITE" id="PS50181">
    <property type="entry name" value="FBOX"/>
    <property type="match status" value="1"/>
</dbReference>
<sequence>MPSTSKSKRQKTKKQWQVMQPTRNWLELPSDVMASILSRVGLHDIIENAEKVCTAWRQICKDPSMWRVIRIDYPCQYLSYERFTNMCKLAVDRSQGQLIDVTIAHFGFFGDFELLQYVADRSSQLRRLTIIAYDSLWCRSLTEALKKFPLLEEFSLYSYHISKEVVEIVGCYCPLLKAFKLITTRSSFYRENVARCDKMAITIGENFHKLEHLELIGNEMSNIGLQAILDGCPHLKSLDLEMCPFIDLKGDMGKRCSQQIKGLKLPDDQ</sequence>
<dbReference type="AlphaFoldDB" id="A0AA38S472"/>
<gene>
    <name evidence="2" type="ORF">OSB04_un000461</name>
</gene>
<dbReference type="PANTHER" id="PTHR38926:SF80">
    <property type="entry name" value="F-BOX DOMAIN, LEUCINE-RICH REPEAT DOMAIN SUPERFAMILY"/>
    <property type="match status" value="1"/>
</dbReference>
<dbReference type="Pfam" id="PF12937">
    <property type="entry name" value="F-box-like"/>
    <property type="match status" value="1"/>
</dbReference>
<dbReference type="SUPFAM" id="SSF52047">
    <property type="entry name" value="RNI-like"/>
    <property type="match status" value="1"/>
</dbReference>
<evidence type="ECO:0000313" key="2">
    <source>
        <dbReference type="EMBL" id="KAJ9536369.1"/>
    </source>
</evidence>
<dbReference type="Gene3D" id="3.80.10.10">
    <property type="entry name" value="Ribonuclease Inhibitor"/>
    <property type="match status" value="1"/>
</dbReference>
<organism evidence="2 3">
    <name type="scientific">Centaurea solstitialis</name>
    <name type="common">yellow star-thistle</name>
    <dbReference type="NCBI Taxonomy" id="347529"/>
    <lineage>
        <taxon>Eukaryota</taxon>
        <taxon>Viridiplantae</taxon>
        <taxon>Streptophyta</taxon>
        <taxon>Embryophyta</taxon>
        <taxon>Tracheophyta</taxon>
        <taxon>Spermatophyta</taxon>
        <taxon>Magnoliopsida</taxon>
        <taxon>eudicotyledons</taxon>
        <taxon>Gunneridae</taxon>
        <taxon>Pentapetalae</taxon>
        <taxon>asterids</taxon>
        <taxon>campanulids</taxon>
        <taxon>Asterales</taxon>
        <taxon>Asteraceae</taxon>
        <taxon>Carduoideae</taxon>
        <taxon>Cardueae</taxon>
        <taxon>Centaureinae</taxon>
        <taxon>Centaurea</taxon>
    </lineage>
</organism>
<proteinExistence type="predicted"/>
<reference evidence="2" key="1">
    <citation type="submission" date="2023-03" db="EMBL/GenBank/DDBJ databases">
        <title>Chromosome-scale reference genome and RAD-based genetic map of yellow starthistle (Centaurea solstitialis) reveal putative structural variation and QTLs associated with invader traits.</title>
        <authorList>
            <person name="Reatini B."/>
            <person name="Cang F.A."/>
            <person name="Jiang Q."/>
            <person name="Mckibben M.T.W."/>
            <person name="Barker M.S."/>
            <person name="Rieseberg L.H."/>
            <person name="Dlugosch K.M."/>
        </authorList>
    </citation>
    <scope>NUCLEOTIDE SEQUENCE</scope>
    <source>
        <strain evidence="2">CAN-66</strain>
        <tissue evidence="2">Leaf</tissue>
    </source>
</reference>
<dbReference type="PANTHER" id="PTHR38926">
    <property type="entry name" value="F-BOX DOMAIN CONTAINING PROTEIN, EXPRESSED"/>
    <property type="match status" value="1"/>
</dbReference>
<feature type="domain" description="F-box" evidence="1">
    <location>
        <begin position="22"/>
        <end position="69"/>
    </location>
</feature>
<dbReference type="InterPro" id="IPR032675">
    <property type="entry name" value="LRR_dom_sf"/>
</dbReference>
<protein>
    <recommendedName>
        <fullName evidence="1">F-box domain-containing protein</fullName>
    </recommendedName>
</protein>
<keyword evidence="3" id="KW-1185">Reference proteome</keyword>